<dbReference type="InterPro" id="IPR003961">
    <property type="entry name" value="FN3_dom"/>
</dbReference>
<dbReference type="AlphaFoldDB" id="A0A6S7K0G0"/>
<organism evidence="1 2">
    <name type="scientific">Paramuricea clavata</name>
    <name type="common">Red gorgonian</name>
    <name type="synonym">Violescent sea-whip</name>
    <dbReference type="NCBI Taxonomy" id="317549"/>
    <lineage>
        <taxon>Eukaryota</taxon>
        <taxon>Metazoa</taxon>
        <taxon>Cnidaria</taxon>
        <taxon>Anthozoa</taxon>
        <taxon>Octocorallia</taxon>
        <taxon>Malacalcyonacea</taxon>
        <taxon>Plexauridae</taxon>
        <taxon>Paramuricea</taxon>
    </lineage>
</organism>
<dbReference type="InterPro" id="IPR036116">
    <property type="entry name" value="FN3_sf"/>
</dbReference>
<dbReference type="SMART" id="SM00060">
    <property type="entry name" value="FN3"/>
    <property type="match status" value="1"/>
</dbReference>
<dbReference type="OrthoDB" id="5977994at2759"/>
<dbReference type="Proteomes" id="UP001152795">
    <property type="component" value="Unassembled WGS sequence"/>
</dbReference>
<proteinExistence type="predicted"/>
<sequence length="337" mass="38687">MNSTSVTGLDSCSANYLFYLTAYEDGLCPIDDAARWTTGPFVLPSRQIIYNSFRVRVLNFNSTVYWKQLDSCSLKSTQFNVYYRSEQSQNWSKSHCIVKTDMDNVFSCEFLTCTEMKGFGYEVQIRVRGVPPQNTENVRVFYPSLENTPDQIPHITITALTSTSVRVAWKLAPSFCSRFPYCLTFLYHSDSAENKSKDTTTDDQKRSSIILRNLLPYTKYYFYAVTFHYGLSCHYQPDVSHSATGPFTERTLEGVPSRSPVLVCSLCDVVLHARRRDGTVRWQLPPKDKWNGLPRLFIIEWRENKNLSEPVWNNKTIVKPLGTDGILTGLLLTVEYL</sequence>
<evidence type="ECO:0000313" key="2">
    <source>
        <dbReference type="Proteomes" id="UP001152795"/>
    </source>
</evidence>
<dbReference type="EMBL" id="CACRXK020024548">
    <property type="protein sequence ID" value="CAB4038756.1"/>
    <property type="molecule type" value="Genomic_DNA"/>
</dbReference>
<reference evidence="1" key="1">
    <citation type="submission" date="2020-04" db="EMBL/GenBank/DDBJ databases">
        <authorList>
            <person name="Alioto T."/>
            <person name="Alioto T."/>
            <person name="Gomez Garrido J."/>
        </authorList>
    </citation>
    <scope>NUCLEOTIDE SEQUENCE</scope>
    <source>
        <strain evidence="1">A484AB</strain>
    </source>
</reference>
<name>A0A6S7K0G0_PARCT</name>
<dbReference type="SUPFAM" id="SSF49265">
    <property type="entry name" value="Fibronectin type III"/>
    <property type="match status" value="1"/>
</dbReference>
<evidence type="ECO:0000313" key="1">
    <source>
        <dbReference type="EMBL" id="CAB4038756.1"/>
    </source>
</evidence>
<dbReference type="InterPro" id="IPR013783">
    <property type="entry name" value="Ig-like_fold"/>
</dbReference>
<dbReference type="PROSITE" id="PS50853">
    <property type="entry name" value="FN3"/>
    <property type="match status" value="1"/>
</dbReference>
<dbReference type="Gene3D" id="2.60.40.10">
    <property type="entry name" value="Immunoglobulins"/>
    <property type="match status" value="2"/>
</dbReference>
<keyword evidence="2" id="KW-1185">Reference proteome</keyword>
<dbReference type="CDD" id="cd00063">
    <property type="entry name" value="FN3"/>
    <property type="match status" value="1"/>
</dbReference>
<comment type="caution">
    <text evidence="1">The sequence shown here is derived from an EMBL/GenBank/DDBJ whole genome shotgun (WGS) entry which is preliminary data.</text>
</comment>
<protein>
    <submittedName>
        <fullName evidence="1">Protogenin B-like isoform X3</fullName>
    </submittedName>
</protein>
<gene>
    <name evidence="1" type="ORF">PACLA_8A030173</name>
</gene>
<feature type="non-terminal residue" evidence="1">
    <location>
        <position position="1"/>
    </location>
</feature>
<accession>A0A6S7K0G0</accession>